<dbReference type="InterPro" id="IPR023214">
    <property type="entry name" value="HAD_sf"/>
</dbReference>
<dbReference type="RefSeq" id="WP_305110474.1">
    <property type="nucleotide sequence ID" value="NZ_BAAAII010000005.1"/>
</dbReference>
<dbReference type="PANTHER" id="PTHR46470:SF4">
    <property type="entry name" value="5-AMINO-6-(5-PHOSPHO-D-RIBITYLAMINO)URACIL PHOSPHATASE YIGB"/>
    <property type="match status" value="1"/>
</dbReference>
<dbReference type="PRINTS" id="PR00413">
    <property type="entry name" value="HADHALOGNASE"/>
</dbReference>
<name>A0AA90N7Z0_9ACTN</name>
<organism evidence="4 5">
    <name type="scientific">Tsukamurella strandjordii</name>
    <dbReference type="NCBI Taxonomy" id="147577"/>
    <lineage>
        <taxon>Bacteria</taxon>
        <taxon>Bacillati</taxon>
        <taxon>Actinomycetota</taxon>
        <taxon>Actinomycetes</taxon>
        <taxon>Mycobacteriales</taxon>
        <taxon>Tsukamurellaceae</taxon>
        <taxon>Tsukamurella</taxon>
    </lineage>
</organism>
<accession>A0AA90N7Z0</accession>
<comment type="caution">
    <text evidence="4">The sequence shown here is derived from an EMBL/GenBank/DDBJ whole genome shotgun (WGS) entry which is preliminary data.</text>
</comment>
<dbReference type="InterPro" id="IPR051400">
    <property type="entry name" value="HAD-like_hydrolase"/>
</dbReference>
<dbReference type="PANTHER" id="PTHR46470">
    <property type="entry name" value="N-ACYLNEURAMINATE-9-PHOSPHATASE"/>
    <property type="match status" value="1"/>
</dbReference>
<keyword evidence="2 4" id="KW-0378">Hydrolase</keyword>
<reference evidence="4" key="1">
    <citation type="submission" date="2023-08" db="EMBL/GenBank/DDBJ databases">
        <title>The draft genome of Tsukamurella strandjordii strain 050030.</title>
        <authorList>
            <person name="Zhao F."/>
            <person name="Feng Y."/>
            <person name="Zong Z."/>
        </authorList>
    </citation>
    <scope>NUCLEOTIDE SEQUENCE</scope>
    <source>
        <strain evidence="4">050030</strain>
    </source>
</reference>
<proteinExistence type="predicted"/>
<dbReference type="Pfam" id="PF00702">
    <property type="entry name" value="Hydrolase"/>
    <property type="match status" value="1"/>
</dbReference>
<evidence type="ECO:0000313" key="5">
    <source>
        <dbReference type="Proteomes" id="UP001178281"/>
    </source>
</evidence>
<dbReference type="NCBIfam" id="TIGR01549">
    <property type="entry name" value="HAD-SF-IA-v1"/>
    <property type="match status" value="1"/>
</dbReference>
<dbReference type="Gene3D" id="3.40.50.1000">
    <property type="entry name" value="HAD superfamily/HAD-like"/>
    <property type="match status" value="1"/>
</dbReference>
<dbReference type="Proteomes" id="UP001178281">
    <property type="component" value="Unassembled WGS sequence"/>
</dbReference>
<dbReference type="AlphaFoldDB" id="A0AA90N7Z0"/>
<dbReference type="SUPFAM" id="SSF56784">
    <property type="entry name" value="HAD-like"/>
    <property type="match status" value="1"/>
</dbReference>
<comment type="cofactor">
    <cofactor evidence="1">
        <name>Mg(2+)</name>
        <dbReference type="ChEBI" id="CHEBI:18420"/>
    </cofactor>
</comment>
<evidence type="ECO:0000256" key="3">
    <source>
        <dbReference type="ARBA" id="ARBA00022842"/>
    </source>
</evidence>
<keyword evidence="3" id="KW-0460">Magnesium</keyword>
<gene>
    <name evidence="4" type="ORF">Q7X28_04760</name>
</gene>
<dbReference type="NCBIfam" id="TIGR01509">
    <property type="entry name" value="HAD-SF-IA-v3"/>
    <property type="match status" value="1"/>
</dbReference>
<dbReference type="GO" id="GO:0044281">
    <property type="term" value="P:small molecule metabolic process"/>
    <property type="evidence" value="ECO:0007669"/>
    <property type="project" value="UniProtKB-ARBA"/>
</dbReference>
<evidence type="ECO:0000256" key="1">
    <source>
        <dbReference type="ARBA" id="ARBA00001946"/>
    </source>
</evidence>
<dbReference type="EMBL" id="JAUTIX010000002">
    <property type="protein sequence ID" value="MDP0397231.1"/>
    <property type="molecule type" value="Genomic_DNA"/>
</dbReference>
<dbReference type="InterPro" id="IPR006439">
    <property type="entry name" value="HAD-SF_hydro_IA"/>
</dbReference>
<evidence type="ECO:0000313" key="4">
    <source>
        <dbReference type="EMBL" id="MDP0397231.1"/>
    </source>
</evidence>
<dbReference type="GO" id="GO:0016787">
    <property type="term" value="F:hydrolase activity"/>
    <property type="evidence" value="ECO:0007669"/>
    <property type="project" value="UniProtKB-KW"/>
</dbReference>
<sequence length="268" mass="28734">MDVTDLVGTAIRQGLDWGTGRVQRLRRRAGLDGPRPCDGLILDVDDTLIDTESAIRTAAQAAALEVWPESTTATRERFAQLFHADPHGFFAGYTDGRIRFHEMRKQRIAAAAADLGLLWEPRRYRRFCSAYDPAFAAAQRLFPDALPAVEAAEDWGIAVVLLTNSSSPATRMKLQVLGVSERFPHVVTTDTLGVGKPDPSVFLHACGLIGAEPAQCIAIGDHFGNDVLAARAAGLRALWLDRAGVGGDERAPSIPSLAAVPAALTSAI</sequence>
<dbReference type="EC" id="3.1.3.-" evidence="4"/>
<protein>
    <submittedName>
        <fullName evidence="4">HAD family hydrolase</fullName>
        <ecNumber evidence="4">3.1.3.-</ecNumber>
    </submittedName>
</protein>
<dbReference type="InterPro" id="IPR036412">
    <property type="entry name" value="HAD-like_sf"/>
</dbReference>
<dbReference type="SFLD" id="SFLDG01129">
    <property type="entry name" value="C1.5:_HAD__Beta-PGM__Phosphata"/>
    <property type="match status" value="1"/>
</dbReference>
<keyword evidence="5" id="KW-1185">Reference proteome</keyword>
<dbReference type="SFLD" id="SFLDS00003">
    <property type="entry name" value="Haloacid_Dehalogenase"/>
    <property type="match status" value="1"/>
</dbReference>
<dbReference type="Gene3D" id="1.20.120.1600">
    <property type="match status" value="1"/>
</dbReference>
<evidence type="ECO:0000256" key="2">
    <source>
        <dbReference type="ARBA" id="ARBA00022801"/>
    </source>
</evidence>